<evidence type="ECO:0000256" key="2">
    <source>
        <dbReference type="ARBA" id="ARBA00022747"/>
    </source>
</evidence>
<keyword evidence="6" id="KW-0378">Hydrolase</keyword>
<evidence type="ECO:0000256" key="3">
    <source>
        <dbReference type="ARBA" id="ARBA00023125"/>
    </source>
</evidence>
<accession>A0A6A0B3F7</accession>
<feature type="domain" description="Type I restriction modification DNA specificity" evidence="5">
    <location>
        <begin position="19"/>
        <end position="187"/>
    </location>
</feature>
<dbReference type="SUPFAM" id="SSF116734">
    <property type="entry name" value="DNA methylase specificity domain"/>
    <property type="match status" value="2"/>
</dbReference>
<proteinExistence type="inferred from homology"/>
<dbReference type="CDD" id="cd17286">
    <property type="entry name" value="RMtype1_S_Lla161ORF747P_TRD1-CR1_like"/>
    <property type="match status" value="1"/>
</dbReference>
<keyword evidence="2" id="KW-0680">Restriction system</keyword>
<dbReference type="InterPro" id="IPR044946">
    <property type="entry name" value="Restrct_endonuc_typeI_TRD_sf"/>
</dbReference>
<gene>
    <name evidence="6" type="ORF">Hs20B_00700</name>
</gene>
<dbReference type="AlphaFoldDB" id="A0A6A0B3F7"/>
<evidence type="ECO:0000313" key="7">
    <source>
        <dbReference type="Proteomes" id="UP000475928"/>
    </source>
</evidence>
<evidence type="ECO:0000313" key="6">
    <source>
        <dbReference type="EMBL" id="GFH39672.1"/>
    </source>
</evidence>
<dbReference type="GO" id="GO:0003677">
    <property type="term" value="F:DNA binding"/>
    <property type="evidence" value="ECO:0007669"/>
    <property type="project" value="UniProtKB-KW"/>
</dbReference>
<sequence length="408" mass="46139">MSDKTTNGPAIRFKGFTDAWEQCKLMEVGEIVTGSTPPTSNADNYSSDGSPWITPTDIKSQTISDSPKKLSAQGESISRMVPAGTILVTSIASIGKNTMLTVRGSFNQQINGVVPNENNDSYFLLTMSEIWSKKMKSFASSGTMQIVNKTEFSKMKFEFPKSKREQTQIGQFFAKLDDLIALHQREYDKTVNIKKAMLEKMFPKDGEDKPEIRFDRFTDAWEQRKLGEVTDRVRGNDGRMDLPTLTMSAGNGWMNQIDRFSGNIAGKEQKNYTLLSKSELSYNHGNSKLAKYGVVFELKDYEEALVPRVYHSFKSNDKSVPLFLEYIFATKQPDRELGKLVSSGARMDGLLNINFDDFMGIKIKLPAIDEQKKISSFFKQLDDLIALHQHELELMKIIKKSLLKAMFV</sequence>
<dbReference type="PANTHER" id="PTHR30408:SF12">
    <property type="entry name" value="TYPE I RESTRICTION ENZYME MJAVIII SPECIFICITY SUBUNIT"/>
    <property type="match status" value="1"/>
</dbReference>
<keyword evidence="6" id="KW-0255">Endonuclease</keyword>
<evidence type="ECO:0000259" key="5">
    <source>
        <dbReference type="Pfam" id="PF01420"/>
    </source>
</evidence>
<keyword evidence="3" id="KW-0238">DNA-binding</keyword>
<keyword evidence="7" id="KW-1185">Reference proteome</keyword>
<feature type="region of interest" description="Disordered" evidence="4">
    <location>
        <begin position="32"/>
        <end position="74"/>
    </location>
</feature>
<evidence type="ECO:0000256" key="1">
    <source>
        <dbReference type="ARBA" id="ARBA00010923"/>
    </source>
</evidence>
<dbReference type="GO" id="GO:0009307">
    <property type="term" value="P:DNA restriction-modification system"/>
    <property type="evidence" value="ECO:0007669"/>
    <property type="project" value="UniProtKB-KW"/>
</dbReference>
<keyword evidence="6" id="KW-0540">Nuclease</keyword>
<name>A0A6A0B3F7_9LACT</name>
<dbReference type="Gene3D" id="1.10.287.1120">
    <property type="entry name" value="Bipartite methylase S protein"/>
    <property type="match status" value="1"/>
</dbReference>
<dbReference type="Proteomes" id="UP000475928">
    <property type="component" value="Unassembled WGS sequence"/>
</dbReference>
<dbReference type="RefSeq" id="WP_172354515.1">
    <property type="nucleotide sequence ID" value="NZ_BLLH01000001.1"/>
</dbReference>
<dbReference type="InterPro" id="IPR000055">
    <property type="entry name" value="Restrct_endonuc_typeI_TRD"/>
</dbReference>
<dbReference type="GO" id="GO:0004519">
    <property type="term" value="F:endonuclease activity"/>
    <property type="evidence" value="ECO:0007669"/>
    <property type="project" value="UniProtKB-KW"/>
</dbReference>
<feature type="compositionally biased region" description="Polar residues" evidence="4">
    <location>
        <begin position="33"/>
        <end position="49"/>
    </location>
</feature>
<comment type="similarity">
    <text evidence="1">Belongs to the type-I restriction system S methylase family.</text>
</comment>
<reference evidence="6 7" key="1">
    <citation type="submission" date="2020-02" db="EMBL/GenBank/DDBJ databases">
        <title>Draft genome sequence of Lactococcus sp. Hs20B0-1.</title>
        <authorList>
            <person name="Noda S."/>
            <person name="Yuki M."/>
            <person name="Ohkuma M."/>
        </authorList>
    </citation>
    <scope>NUCLEOTIDE SEQUENCE [LARGE SCALE GENOMIC DNA]</scope>
    <source>
        <strain evidence="6 7">Hs20B0-1</strain>
    </source>
</reference>
<feature type="domain" description="Type I restriction modification DNA specificity" evidence="5">
    <location>
        <begin position="221"/>
        <end position="393"/>
    </location>
</feature>
<protein>
    <submittedName>
        <fullName evidence="6">Type I restriction endonuclease</fullName>
    </submittedName>
</protein>
<dbReference type="Gene3D" id="3.90.220.20">
    <property type="entry name" value="DNA methylase specificity domains"/>
    <property type="match status" value="2"/>
</dbReference>
<dbReference type="EMBL" id="BLLH01000001">
    <property type="protein sequence ID" value="GFH39672.1"/>
    <property type="molecule type" value="Genomic_DNA"/>
</dbReference>
<dbReference type="Pfam" id="PF01420">
    <property type="entry name" value="Methylase_S"/>
    <property type="match status" value="2"/>
</dbReference>
<dbReference type="PANTHER" id="PTHR30408">
    <property type="entry name" value="TYPE-1 RESTRICTION ENZYME ECOKI SPECIFICITY PROTEIN"/>
    <property type="match status" value="1"/>
</dbReference>
<organism evidence="6 7">
    <name type="scientific">Pseudolactococcus insecticola</name>
    <dbReference type="NCBI Taxonomy" id="2709158"/>
    <lineage>
        <taxon>Bacteria</taxon>
        <taxon>Bacillati</taxon>
        <taxon>Bacillota</taxon>
        <taxon>Bacilli</taxon>
        <taxon>Lactobacillales</taxon>
        <taxon>Streptococcaceae</taxon>
        <taxon>Pseudolactococcus</taxon>
    </lineage>
</organism>
<comment type="caution">
    <text evidence="6">The sequence shown here is derived from an EMBL/GenBank/DDBJ whole genome shotgun (WGS) entry which is preliminary data.</text>
</comment>
<dbReference type="InterPro" id="IPR052021">
    <property type="entry name" value="Type-I_RS_S_subunit"/>
</dbReference>
<evidence type="ECO:0000256" key="4">
    <source>
        <dbReference type="SAM" id="MobiDB-lite"/>
    </source>
</evidence>